<name>A0A5B0MDT5_PUCGR</name>
<evidence type="ECO:0000313" key="3">
    <source>
        <dbReference type="Proteomes" id="UP000325313"/>
    </source>
</evidence>
<protein>
    <submittedName>
        <fullName evidence="2">Uncharacterized protein</fullName>
    </submittedName>
</protein>
<dbReference type="AlphaFoldDB" id="A0A5B0MDT5"/>
<dbReference type="Proteomes" id="UP000325313">
    <property type="component" value="Unassembled WGS sequence"/>
</dbReference>
<feature type="region of interest" description="Disordered" evidence="1">
    <location>
        <begin position="68"/>
        <end position="97"/>
    </location>
</feature>
<evidence type="ECO:0000256" key="1">
    <source>
        <dbReference type="SAM" id="MobiDB-lite"/>
    </source>
</evidence>
<comment type="caution">
    <text evidence="2">The sequence shown here is derived from an EMBL/GenBank/DDBJ whole genome shotgun (WGS) entry which is preliminary data.</text>
</comment>
<reference evidence="2 3" key="1">
    <citation type="submission" date="2019-05" db="EMBL/GenBank/DDBJ databases">
        <title>Emergence of the Ug99 lineage of the wheat stem rust pathogen through somatic hybridization.</title>
        <authorList>
            <person name="Li F."/>
            <person name="Upadhyaya N.M."/>
            <person name="Sperschneider J."/>
            <person name="Matny O."/>
            <person name="Nguyen-Phuc H."/>
            <person name="Mago R."/>
            <person name="Raley C."/>
            <person name="Miller M.E."/>
            <person name="Silverstein K.A.T."/>
            <person name="Henningsen E."/>
            <person name="Hirsch C.D."/>
            <person name="Visser B."/>
            <person name="Pretorius Z.A."/>
            <person name="Steffenson B.J."/>
            <person name="Schwessinger B."/>
            <person name="Dodds P.N."/>
            <person name="Figueroa M."/>
        </authorList>
    </citation>
    <scope>NUCLEOTIDE SEQUENCE [LARGE SCALE GENOMIC DNA]</scope>
    <source>
        <strain evidence="2 3">Ug99</strain>
    </source>
</reference>
<accession>A0A5B0MDT5</accession>
<organism evidence="2 3">
    <name type="scientific">Puccinia graminis f. sp. tritici</name>
    <dbReference type="NCBI Taxonomy" id="56615"/>
    <lineage>
        <taxon>Eukaryota</taxon>
        <taxon>Fungi</taxon>
        <taxon>Dikarya</taxon>
        <taxon>Basidiomycota</taxon>
        <taxon>Pucciniomycotina</taxon>
        <taxon>Pucciniomycetes</taxon>
        <taxon>Pucciniales</taxon>
        <taxon>Pucciniaceae</taxon>
        <taxon>Puccinia</taxon>
    </lineage>
</organism>
<gene>
    <name evidence="2" type="ORF">PGTUg99_019886</name>
</gene>
<sequence length="112" mass="12851">MKALIDSYNFVRGLNRRKRKGSELEGSENEAVTFDEVDGFARFLDKKNAENAGYKFVAGRLALKPRIRSTSSSATPFHENEQRERYKRSKLSTKSEPKKKVLKAELEILKRG</sequence>
<evidence type="ECO:0000313" key="2">
    <source>
        <dbReference type="EMBL" id="KAA1074114.1"/>
    </source>
</evidence>
<dbReference type="EMBL" id="VDEP01000473">
    <property type="protein sequence ID" value="KAA1074114.1"/>
    <property type="molecule type" value="Genomic_DNA"/>
</dbReference>
<proteinExistence type="predicted"/>